<gene>
    <name evidence="1" type="ORF">JJL50_01125</name>
</gene>
<dbReference type="EMBL" id="CP067993">
    <property type="protein sequence ID" value="QQQ42693.1"/>
    <property type="molecule type" value="Genomic_DNA"/>
</dbReference>
<accession>A0ABD7C3Z7</accession>
<evidence type="ECO:0000313" key="2">
    <source>
        <dbReference type="Proteomes" id="UP000596095"/>
    </source>
</evidence>
<evidence type="ECO:0000313" key="1">
    <source>
        <dbReference type="EMBL" id="QQQ42693.1"/>
    </source>
</evidence>
<dbReference type="RefSeq" id="WP_201117865.1">
    <property type="nucleotide sequence ID" value="NZ_CP067993.1"/>
</dbReference>
<dbReference type="Proteomes" id="UP000596095">
    <property type="component" value="Chromosome"/>
</dbReference>
<protein>
    <submittedName>
        <fullName evidence="1">Uncharacterized protein</fullName>
    </submittedName>
</protein>
<name>A0ABD7C3Z7_STEMA</name>
<proteinExistence type="predicted"/>
<reference evidence="1 2" key="1">
    <citation type="submission" date="2021-01" db="EMBL/GenBank/DDBJ databases">
        <title>Genome Characterization of a novel Stenotrophomonas isolate with high keratinase activity.</title>
        <authorList>
            <person name="Cao Z.-J."/>
        </authorList>
    </citation>
    <scope>NUCLEOTIDE SEQUENCE [LARGE SCALE GENOMIC DNA]</scope>
    <source>
        <strain evidence="1 2">DHHJ</strain>
    </source>
</reference>
<dbReference type="AlphaFoldDB" id="A0ABD7C3Z7"/>
<sequence>MEQLTLLAGARASAPFSHGDKMHTIAIFLVSVCTIVLSGCATTALPKGVASAGYTEVVSVPLGPLRYFYTASMLPGQNAVGTTYLVRCANTERTINLQIADGLTIDAEEACARVDAAAASSESWIPAASNSYRILLVQEGTSAVARARSLGRFATGRTLALVSPVYGDQHRTFANLVDLVAHESVHALGHATKHPRALDERSAYYAGLCAQLQINGFITEEGLPGAPLASGDQAVRYSSQEAYRVRLEIYPLLAGGGIRLGTPPGKLMLHRCQQIRREMNRLR</sequence>
<organism evidence="1 2">
    <name type="scientific">Stenotrophomonas maltophilia</name>
    <name type="common">Pseudomonas maltophilia</name>
    <name type="synonym">Xanthomonas maltophilia</name>
    <dbReference type="NCBI Taxonomy" id="40324"/>
    <lineage>
        <taxon>Bacteria</taxon>
        <taxon>Pseudomonadati</taxon>
        <taxon>Pseudomonadota</taxon>
        <taxon>Gammaproteobacteria</taxon>
        <taxon>Lysobacterales</taxon>
        <taxon>Lysobacteraceae</taxon>
        <taxon>Stenotrophomonas</taxon>
        <taxon>Stenotrophomonas maltophilia group</taxon>
    </lineage>
</organism>